<accession>A0AAN6SN94</accession>
<dbReference type="CDD" id="cd20558">
    <property type="entry name" value="CYCLIN_ScPCL7-like"/>
    <property type="match status" value="1"/>
</dbReference>
<feature type="compositionally biased region" description="Pro residues" evidence="1">
    <location>
        <begin position="175"/>
        <end position="188"/>
    </location>
</feature>
<dbReference type="GO" id="GO:0005634">
    <property type="term" value="C:nucleus"/>
    <property type="evidence" value="ECO:0007669"/>
    <property type="project" value="TreeGrafter"/>
</dbReference>
<dbReference type="Proteomes" id="UP001303115">
    <property type="component" value="Unassembled WGS sequence"/>
</dbReference>
<organism evidence="2 3">
    <name type="scientific">Parachaetomium inaequale</name>
    <dbReference type="NCBI Taxonomy" id="2588326"/>
    <lineage>
        <taxon>Eukaryota</taxon>
        <taxon>Fungi</taxon>
        <taxon>Dikarya</taxon>
        <taxon>Ascomycota</taxon>
        <taxon>Pezizomycotina</taxon>
        <taxon>Sordariomycetes</taxon>
        <taxon>Sordariomycetidae</taxon>
        <taxon>Sordariales</taxon>
        <taxon>Chaetomiaceae</taxon>
        <taxon>Parachaetomium</taxon>
    </lineage>
</organism>
<dbReference type="InterPro" id="IPR013922">
    <property type="entry name" value="Cyclin_PHO80-like"/>
</dbReference>
<dbReference type="GO" id="GO:0000307">
    <property type="term" value="C:cyclin-dependent protein kinase holoenzyme complex"/>
    <property type="evidence" value="ECO:0007669"/>
    <property type="project" value="TreeGrafter"/>
</dbReference>
<name>A0AAN6SN94_9PEZI</name>
<dbReference type="EMBL" id="MU854521">
    <property type="protein sequence ID" value="KAK4033582.1"/>
    <property type="molecule type" value="Genomic_DNA"/>
</dbReference>
<gene>
    <name evidence="2" type="ORF">C8A01DRAFT_39951</name>
</gene>
<feature type="region of interest" description="Disordered" evidence="1">
    <location>
        <begin position="1"/>
        <end position="62"/>
    </location>
</feature>
<dbReference type="Gene3D" id="1.10.472.10">
    <property type="entry name" value="Cyclin-like"/>
    <property type="match status" value="1"/>
</dbReference>
<feature type="region of interest" description="Disordered" evidence="1">
    <location>
        <begin position="125"/>
        <end position="162"/>
    </location>
</feature>
<evidence type="ECO:0000256" key="1">
    <source>
        <dbReference type="SAM" id="MobiDB-lite"/>
    </source>
</evidence>
<comment type="caution">
    <text evidence="2">The sequence shown here is derived from an EMBL/GenBank/DDBJ whole genome shotgun (WGS) entry which is preliminary data.</text>
</comment>
<dbReference type="AlphaFoldDB" id="A0AAN6SN94"/>
<dbReference type="PANTHER" id="PTHR15615:SF32">
    <property type="entry name" value="PROTEIN KINASE COMPLEX COMPONENT, PUTATIVE (AFU_ORTHOLOGUE AFUA_2G07660)-RELATED"/>
    <property type="match status" value="1"/>
</dbReference>
<reference evidence="3" key="1">
    <citation type="journal article" date="2023" name="Mol. Phylogenet. Evol.">
        <title>Genome-scale phylogeny and comparative genomics of the fungal order Sordariales.</title>
        <authorList>
            <person name="Hensen N."/>
            <person name="Bonometti L."/>
            <person name="Westerberg I."/>
            <person name="Brannstrom I.O."/>
            <person name="Guillou S."/>
            <person name="Cros-Aarteil S."/>
            <person name="Calhoun S."/>
            <person name="Haridas S."/>
            <person name="Kuo A."/>
            <person name="Mondo S."/>
            <person name="Pangilinan J."/>
            <person name="Riley R."/>
            <person name="LaButti K."/>
            <person name="Andreopoulos B."/>
            <person name="Lipzen A."/>
            <person name="Chen C."/>
            <person name="Yan M."/>
            <person name="Daum C."/>
            <person name="Ng V."/>
            <person name="Clum A."/>
            <person name="Steindorff A."/>
            <person name="Ohm R.A."/>
            <person name="Martin F."/>
            <person name="Silar P."/>
            <person name="Natvig D.O."/>
            <person name="Lalanne C."/>
            <person name="Gautier V."/>
            <person name="Ament-Velasquez S.L."/>
            <person name="Kruys A."/>
            <person name="Hutchinson M.I."/>
            <person name="Powell A.J."/>
            <person name="Barry K."/>
            <person name="Miller A.N."/>
            <person name="Grigoriev I.V."/>
            <person name="Debuchy R."/>
            <person name="Gladieux P."/>
            <person name="Hiltunen Thoren M."/>
            <person name="Johannesson H."/>
        </authorList>
    </citation>
    <scope>NUCLEOTIDE SEQUENCE [LARGE SCALE GENOMIC DNA]</scope>
    <source>
        <strain evidence="3">CBS 284.82</strain>
    </source>
</reference>
<feature type="region of interest" description="Disordered" evidence="1">
    <location>
        <begin position="175"/>
        <end position="203"/>
    </location>
</feature>
<evidence type="ECO:0000313" key="3">
    <source>
        <dbReference type="Proteomes" id="UP001303115"/>
    </source>
</evidence>
<dbReference type="GO" id="GO:0016538">
    <property type="term" value="F:cyclin-dependent protein serine/threonine kinase regulator activity"/>
    <property type="evidence" value="ECO:0007669"/>
    <property type="project" value="TreeGrafter"/>
</dbReference>
<feature type="compositionally biased region" description="Polar residues" evidence="1">
    <location>
        <begin position="10"/>
        <end position="20"/>
    </location>
</feature>
<keyword evidence="3" id="KW-1185">Reference proteome</keyword>
<proteinExistence type="predicted"/>
<protein>
    <submittedName>
        <fullName evidence="2">Cyclin-domain-containing protein</fullName>
    </submittedName>
</protein>
<sequence length="378" mass="40405">MAEGEPRPEASTSESEAGNGSDSSSVPSPPPPPVPAADPRLQDEANAEDHVPSPTSAAQVDDILKVSPRAALRLLSAGVEALVSMTGDIPPTPPPMSPTIPHMKAMEEEKKSIVRSNSEKNLARLAQRGSASASPMPGRSPLQHVQSASDQTPTGPPPATATQAVDGIRLRAPIPAPIPAPVPAPQTPPSSGSQPRSPQPLTPYIVVGDNAQPLNLQHSAITRKFYCRVPPPISITEYLLRIHRYCPMPTGVYLATSLYIHRLAVLERAIVVTKRNVHRLLLAGLRVAMKAIEDLSYPHGRFARVGGVSEKELARLEISFCFLTGFELAVNAPVLSRHWELLRRGTACWNVLDEDLQQDPGFVQLAPPPGGSDVQAQA</sequence>
<evidence type="ECO:0000313" key="2">
    <source>
        <dbReference type="EMBL" id="KAK4033582.1"/>
    </source>
</evidence>
<dbReference type="SUPFAM" id="SSF47954">
    <property type="entry name" value="Cyclin-like"/>
    <property type="match status" value="1"/>
</dbReference>
<dbReference type="Pfam" id="PF08613">
    <property type="entry name" value="Cyclin"/>
    <property type="match status" value="1"/>
</dbReference>
<dbReference type="GO" id="GO:0019901">
    <property type="term" value="F:protein kinase binding"/>
    <property type="evidence" value="ECO:0007669"/>
    <property type="project" value="InterPro"/>
</dbReference>
<dbReference type="InterPro" id="IPR036915">
    <property type="entry name" value="Cyclin-like_sf"/>
</dbReference>
<feature type="compositionally biased region" description="Pro residues" evidence="1">
    <location>
        <begin position="27"/>
        <end position="36"/>
    </location>
</feature>
<dbReference type="PANTHER" id="PTHR15615">
    <property type="match status" value="1"/>
</dbReference>
<feature type="compositionally biased region" description="Basic and acidic residues" evidence="1">
    <location>
        <begin position="40"/>
        <end position="51"/>
    </location>
</feature>